<reference evidence="2" key="1">
    <citation type="submission" date="2021-03" db="EMBL/GenBank/DDBJ databases">
        <title>Bacillus suaedae sp. nov., isolated from Suaeda aralocaspica.</title>
        <authorList>
            <person name="Lei R.F.R."/>
        </authorList>
    </citation>
    <scope>NUCLEOTIDE SEQUENCE</scope>
    <source>
        <strain evidence="2">YZJH907-2</strain>
    </source>
</reference>
<evidence type="ECO:0000313" key="3">
    <source>
        <dbReference type="Proteomes" id="UP000678228"/>
    </source>
</evidence>
<dbReference type="GO" id="GO:0043709">
    <property type="term" value="P:cell adhesion involved in single-species biofilm formation"/>
    <property type="evidence" value="ECO:0007669"/>
    <property type="project" value="TreeGrafter"/>
</dbReference>
<dbReference type="EMBL" id="JAGKSQ010000001">
    <property type="protein sequence ID" value="MBP3949782.1"/>
    <property type="molecule type" value="Genomic_DNA"/>
</dbReference>
<comment type="caution">
    <text evidence="2">The sequence shown here is derived from an EMBL/GenBank/DDBJ whole genome shotgun (WGS) entry which is preliminary data.</text>
</comment>
<dbReference type="PROSITE" id="PS50887">
    <property type="entry name" value="GGDEF"/>
    <property type="match status" value="1"/>
</dbReference>
<dbReference type="Pfam" id="PF13185">
    <property type="entry name" value="GAF_2"/>
    <property type="match status" value="1"/>
</dbReference>
<dbReference type="InterPro" id="IPR003018">
    <property type="entry name" value="GAF"/>
</dbReference>
<accession>A0A941AMZ9</accession>
<organism evidence="2 3">
    <name type="scientific">Halalkalibacter suaedae</name>
    <dbReference type="NCBI Taxonomy" id="2822140"/>
    <lineage>
        <taxon>Bacteria</taxon>
        <taxon>Bacillati</taxon>
        <taxon>Bacillota</taxon>
        <taxon>Bacilli</taxon>
        <taxon>Bacillales</taxon>
        <taxon>Bacillaceae</taxon>
        <taxon>Halalkalibacter</taxon>
    </lineage>
</organism>
<dbReference type="Gene3D" id="3.30.450.40">
    <property type="match status" value="2"/>
</dbReference>
<dbReference type="Proteomes" id="UP000678228">
    <property type="component" value="Unassembled WGS sequence"/>
</dbReference>
<dbReference type="NCBIfam" id="TIGR00254">
    <property type="entry name" value="GGDEF"/>
    <property type="match status" value="1"/>
</dbReference>
<dbReference type="SUPFAM" id="SSF55781">
    <property type="entry name" value="GAF domain-like"/>
    <property type="match status" value="2"/>
</dbReference>
<gene>
    <name evidence="2" type="ORF">J7W16_01465</name>
</gene>
<dbReference type="Gene3D" id="3.30.70.270">
    <property type="match status" value="1"/>
</dbReference>
<dbReference type="InterPro" id="IPR029016">
    <property type="entry name" value="GAF-like_dom_sf"/>
</dbReference>
<keyword evidence="3" id="KW-1185">Reference proteome</keyword>
<dbReference type="PANTHER" id="PTHR45138:SF9">
    <property type="entry name" value="DIGUANYLATE CYCLASE DGCM-RELATED"/>
    <property type="match status" value="1"/>
</dbReference>
<dbReference type="AlphaFoldDB" id="A0A941AMZ9"/>
<dbReference type="SUPFAM" id="SSF55073">
    <property type="entry name" value="Nucleotide cyclase"/>
    <property type="match status" value="1"/>
</dbReference>
<dbReference type="GO" id="GO:1902201">
    <property type="term" value="P:negative regulation of bacterial-type flagellum-dependent cell motility"/>
    <property type="evidence" value="ECO:0007669"/>
    <property type="project" value="TreeGrafter"/>
</dbReference>
<keyword evidence="2" id="KW-0808">Transferase</keyword>
<dbReference type="EC" id="2.7.7.65" evidence="2"/>
<keyword evidence="2" id="KW-0548">Nucleotidyltransferase</keyword>
<dbReference type="GO" id="GO:0005886">
    <property type="term" value="C:plasma membrane"/>
    <property type="evidence" value="ECO:0007669"/>
    <property type="project" value="TreeGrafter"/>
</dbReference>
<proteinExistence type="predicted"/>
<dbReference type="InterPro" id="IPR029787">
    <property type="entry name" value="Nucleotide_cyclase"/>
</dbReference>
<dbReference type="InterPro" id="IPR000160">
    <property type="entry name" value="GGDEF_dom"/>
</dbReference>
<dbReference type="InterPro" id="IPR043128">
    <property type="entry name" value="Rev_trsase/Diguanyl_cyclase"/>
</dbReference>
<protein>
    <submittedName>
        <fullName evidence="2">Diguanylate cyclase</fullName>
        <ecNumber evidence="2">2.7.7.65</ecNumber>
    </submittedName>
</protein>
<name>A0A941AMZ9_9BACI</name>
<dbReference type="CDD" id="cd01949">
    <property type="entry name" value="GGDEF"/>
    <property type="match status" value="1"/>
</dbReference>
<dbReference type="InterPro" id="IPR050469">
    <property type="entry name" value="Diguanylate_Cyclase"/>
</dbReference>
<dbReference type="GO" id="GO:0052621">
    <property type="term" value="F:diguanylate cyclase activity"/>
    <property type="evidence" value="ECO:0007669"/>
    <property type="project" value="UniProtKB-EC"/>
</dbReference>
<evidence type="ECO:0000313" key="2">
    <source>
        <dbReference type="EMBL" id="MBP3949782.1"/>
    </source>
</evidence>
<feature type="domain" description="GGDEF" evidence="1">
    <location>
        <begin position="324"/>
        <end position="453"/>
    </location>
</feature>
<dbReference type="PANTHER" id="PTHR45138">
    <property type="entry name" value="REGULATORY COMPONENTS OF SENSORY TRANSDUCTION SYSTEM"/>
    <property type="match status" value="1"/>
</dbReference>
<dbReference type="FunFam" id="3.30.70.270:FF:000001">
    <property type="entry name" value="Diguanylate cyclase domain protein"/>
    <property type="match status" value="1"/>
</dbReference>
<dbReference type="Pfam" id="PF00990">
    <property type="entry name" value="GGDEF"/>
    <property type="match status" value="1"/>
</dbReference>
<dbReference type="SMART" id="SM00267">
    <property type="entry name" value="GGDEF"/>
    <property type="match status" value="1"/>
</dbReference>
<evidence type="ECO:0000259" key="1">
    <source>
        <dbReference type="PROSITE" id="PS50887"/>
    </source>
</evidence>
<sequence length="462" mass="52657">MQVTKKFHSTMNIEEILGEIIDALHTAYPSFLVHLLLSQEWKVKADIPTKPLTYGEETGNKIVEHAYLTGDIQIDQTGERMTLYVPLRGKQGVYGVMEIKSSQTVILPRSEIDFIQMLADTGGNALENAELYQQSRNLIHDLQLINETSHQLNLNLRLADTINFMVQQIIESFGAEHVGFIMFHPKGESTVLEGSTELFLKEDTQVKLDSLITKMKREKDPIYFGDLESQEKQYLTEYKSMLVVPMIQSNELKGMVLAVHRLPYYFTFENFKLLQSLVHHSTLAFTNSMLHEELERLVITDHLTKLYSRSHLDERIQDSMYKDGQGAFLLLDIDNFKLINDTFGHQVGDDIIIQVANVMKKNIRTDDIAARWGGEELAIYLPRVELSIAITIAERIVQTVAIETSPRVTVSIGVSHWSAYKNPPSLDHLFKEADQALYRAKETGKNQVVVSDWNKEKGMEGV</sequence>